<sequence>MATADMGDTRKNIIKAAEALFMEYGYRAISTRKIADTCGLTQPALYHHFPNKKSLYVEVVRNYLIEMKSALNRLLKRYTSLKESLYHVIRYILLHQPKKMTQMFHDIEYEITQEEQFMIAQCWREAYQIPINTIFERAAEEGTVKDPVDYNTTVETYSHLLMSMLSHPLPGSEKLLDQRAELYTEVILNGLSS</sequence>
<dbReference type="PROSITE" id="PS50977">
    <property type="entry name" value="HTH_TETR_2"/>
    <property type="match status" value="1"/>
</dbReference>
<evidence type="ECO:0000256" key="3">
    <source>
        <dbReference type="PROSITE-ProRule" id="PRU00335"/>
    </source>
</evidence>
<dbReference type="PANTHER" id="PTHR43479">
    <property type="entry name" value="ACREF/ENVCD OPERON REPRESSOR-RELATED"/>
    <property type="match status" value="1"/>
</dbReference>
<feature type="domain" description="HTH tetR-type" evidence="4">
    <location>
        <begin position="7"/>
        <end position="67"/>
    </location>
</feature>
<dbReference type="OrthoDB" id="9814200at2"/>
<dbReference type="SUPFAM" id="SSF48498">
    <property type="entry name" value="Tetracyclin repressor-like, C-terminal domain"/>
    <property type="match status" value="1"/>
</dbReference>
<dbReference type="EMBL" id="WMIB01000010">
    <property type="protein sequence ID" value="MTH53984.1"/>
    <property type="molecule type" value="Genomic_DNA"/>
</dbReference>
<dbReference type="RefSeq" id="WP_155112513.1">
    <property type="nucleotide sequence ID" value="NZ_WMIB01000010.1"/>
</dbReference>
<keyword evidence="1" id="KW-0678">Repressor</keyword>
<dbReference type="Proteomes" id="UP000434639">
    <property type="component" value="Unassembled WGS sequence"/>
</dbReference>
<feature type="DNA-binding region" description="H-T-H motif" evidence="3">
    <location>
        <begin position="30"/>
        <end position="49"/>
    </location>
</feature>
<keyword evidence="6" id="KW-1185">Reference proteome</keyword>
<dbReference type="InterPro" id="IPR009057">
    <property type="entry name" value="Homeodomain-like_sf"/>
</dbReference>
<protein>
    <submittedName>
        <fullName evidence="5">TetR family transcriptional regulator</fullName>
    </submittedName>
</protein>
<evidence type="ECO:0000313" key="5">
    <source>
        <dbReference type="EMBL" id="MTH53984.1"/>
    </source>
</evidence>
<dbReference type="InterPro" id="IPR036271">
    <property type="entry name" value="Tet_transcr_reg_TetR-rel_C_sf"/>
</dbReference>
<dbReference type="AlphaFoldDB" id="A0A7X2V5B3"/>
<dbReference type="SUPFAM" id="SSF46689">
    <property type="entry name" value="Homeodomain-like"/>
    <property type="match status" value="1"/>
</dbReference>
<evidence type="ECO:0000256" key="2">
    <source>
        <dbReference type="ARBA" id="ARBA00023125"/>
    </source>
</evidence>
<dbReference type="InterPro" id="IPR050624">
    <property type="entry name" value="HTH-type_Tx_Regulator"/>
</dbReference>
<evidence type="ECO:0000256" key="1">
    <source>
        <dbReference type="ARBA" id="ARBA00022491"/>
    </source>
</evidence>
<evidence type="ECO:0000313" key="6">
    <source>
        <dbReference type="Proteomes" id="UP000434639"/>
    </source>
</evidence>
<dbReference type="InterPro" id="IPR001647">
    <property type="entry name" value="HTH_TetR"/>
</dbReference>
<organism evidence="5 6">
    <name type="scientific">Metabacillus mangrovi</name>
    <dbReference type="NCBI Taxonomy" id="1491830"/>
    <lineage>
        <taxon>Bacteria</taxon>
        <taxon>Bacillati</taxon>
        <taxon>Bacillota</taxon>
        <taxon>Bacilli</taxon>
        <taxon>Bacillales</taxon>
        <taxon>Bacillaceae</taxon>
        <taxon>Metabacillus</taxon>
    </lineage>
</organism>
<keyword evidence="2 3" id="KW-0238">DNA-binding</keyword>
<dbReference type="PRINTS" id="PR00455">
    <property type="entry name" value="HTHTETR"/>
</dbReference>
<proteinExistence type="predicted"/>
<accession>A0A7X2V5B3</accession>
<dbReference type="Gene3D" id="1.10.357.10">
    <property type="entry name" value="Tetracycline Repressor, domain 2"/>
    <property type="match status" value="1"/>
</dbReference>
<reference evidence="5 6" key="1">
    <citation type="journal article" date="2017" name="Int. J. Syst. Evol. Microbiol.">
        <title>Bacillus mangrovi sp. nov., isolated from a sediment sample from a mangrove forest.</title>
        <authorList>
            <person name="Gupta V."/>
            <person name="Singh P.K."/>
            <person name="Korpole S."/>
            <person name="Tanuku N.R.S."/>
            <person name="Pinnaka A.K."/>
        </authorList>
    </citation>
    <scope>NUCLEOTIDE SEQUENCE [LARGE SCALE GENOMIC DNA]</scope>
    <source>
        <strain evidence="5 6">KCTC 33872</strain>
    </source>
</reference>
<name>A0A7X2V5B3_9BACI</name>
<gene>
    <name evidence="5" type="ORF">GKZ89_11255</name>
</gene>
<dbReference type="Pfam" id="PF00440">
    <property type="entry name" value="TetR_N"/>
    <property type="match status" value="1"/>
</dbReference>
<dbReference type="GO" id="GO:0003677">
    <property type="term" value="F:DNA binding"/>
    <property type="evidence" value="ECO:0007669"/>
    <property type="project" value="UniProtKB-UniRule"/>
</dbReference>
<dbReference type="PROSITE" id="PS01081">
    <property type="entry name" value="HTH_TETR_1"/>
    <property type="match status" value="1"/>
</dbReference>
<comment type="caution">
    <text evidence="5">The sequence shown here is derived from an EMBL/GenBank/DDBJ whole genome shotgun (WGS) entry which is preliminary data.</text>
</comment>
<dbReference type="PANTHER" id="PTHR43479:SF11">
    <property type="entry name" value="ACREF_ENVCD OPERON REPRESSOR-RELATED"/>
    <property type="match status" value="1"/>
</dbReference>
<dbReference type="Gene3D" id="1.10.10.60">
    <property type="entry name" value="Homeodomain-like"/>
    <property type="match status" value="1"/>
</dbReference>
<dbReference type="InterPro" id="IPR023772">
    <property type="entry name" value="DNA-bd_HTH_TetR-type_CS"/>
</dbReference>
<evidence type="ECO:0000259" key="4">
    <source>
        <dbReference type="PROSITE" id="PS50977"/>
    </source>
</evidence>